<evidence type="ECO:0000313" key="3">
    <source>
        <dbReference type="Proteomes" id="UP000002051"/>
    </source>
</evidence>
<evidence type="ECO:0000313" key="1">
    <source>
        <dbReference type="EMBL" id="AES99435.1"/>
    </source>
</evidence>
<dbReference type="HOGENOM" id="CLU_204827_0_0_1"/>
<name>G7KGV8_MEDTR</name>
<sequence length="56" mass="6403">MDNLFGAQIRFNAGNPYLFKVRDDVTLKDLNDQLNEINPGDTRRVDNVQYAHPGLI</sequence>
<proteinExistence type="predicted"/>
<dbReference type="Proteomes" id="UP000002051">
    <property type="component" value="Chromosome 5"/>
</dbReference>
<accession>G7KGV8</accession>
<evidence type="ECO:0000313" key="2">
    <source>
        <dbReference type="EnsemblPlants" id="AES99435"/>
    </source>
</evidence>
<reference evidence="2" key="3">
    <citation type="submission" date="2015-04" db="UniProtKB">
        <authorList>
            <consortium name="EnsemblPlants"/>
        </authorList>
    </citation>
    <scope>IDENTIFICATION</scope>
    <source>
        <strain evidence="2">cv. Jemalong A17</strain>
    </source>
</reference>
<reference evidence="1 3" key="2">
    <citation type="journal article" date="2014" name="BMC Genomics">
        <title>An improved genome release (version Mt4.0) for the model legume Medicago truncatula.</title>
        <authorList>
            <person name="Tang H."/>
            <person name="Krishnakumar V."/>
            <person name="Bidwell S."/>
            <person name="Rosen B."/>
            <person name="Chan A."/>
            <person name="Zhou S."/>
            <person name="Gentzbittel L."/>
            <person name="Childs K.L."/>
            <person name="Yandell M."/>
            <person name="Gundlach H."/>
            <person name="Mayer K.F."/>
            <person name="Schwartz D.C."/>
            <person name="Town C.D."/>
        </authorList>
    </citation>
    <scope>GENOME REANNOTATION</scope>
    <source>
        <strain evidence="2 3">cv. Jemalong A17</strain>
    </source>
</reference>
<gene>
    <name evidence="1" type="ordered locus">MTR_5g080790</name>
</gene>
<keyword evidence="3" id="KW-1185">Reference proteome</keyword>
<reference evidence="1 3" key="1">
    <citation type="journal article" date="2011" name="Nature">
        <title>The Medicago genome provides insight into the evolution of rhizobial symbioses.</title>
        <authorList>
            <person name="Young N.D."/>
            <person name="Debelle F."/>
            <person name="Oldroyd G.E."/>
            <person name="Geurts R."/>
            <person name="Cannon S.B."/>
            <person name="Udvardi M.K."/>
            <person name="Benedito V.A."/>
            <person name="Mayer K.F."/>
            <person name="Gouzy J."/>
            <person name="Schoof H."/>
            <person name="Van de Peer Y."/>
            <person name="Proost S."/>
            <person name="Cook D.R."/>
            <person name="Meyers B.C."/>
            <person name="Spannagl M."/>
            <person name="Cheung F."/>
            <person name="De Mita S."/>
            <person name="Krishnakumar V."/>
            <person name="Gundlach H."/>
            <person name="Zhou S."/>
            <person name="Mudge J."/>
            <person name="Bharti A.K."/>
            <person name="Murray J.D."/>
            <person name="Naoumkina M.A."/>
            <person name="Rosen B."/>
            <person name="Silverstein K.A."/>
            <person name="Tang H."/>
            <person name="Rombauts S."/>
            <person name="Zhao P.X."/>
            <person name="Zhou P."/>
            <person name="Barbe V."/>
            <person name="Bardou P."/>
            <person name="Bechner M."/>
            <person name="Bellec A."/>
            <person name="Berger A."/>
            <person name="Berges H."/>
            <person name="Bidwell S."/>
            <person name="Bisseling T."/>
            <person name="Choisne N."/>
            <person name="Couloux A."/>
            <person name="Denny R."/>
            <person name="Deshpande S."/>
            <person name="Dai X."/>
            <person name="Doyle J.J."/>
            <person name="Dudez A.M."/>
            <person name="Farmer A.D."/>
            <person name="Fouteau S."/>
            <person name="Franken C."/>
            <person name="Gibelin C."/>
            <person name="Gish J."/>
            <person name="Goldstein S."/>
            <person name="Gonzalez A.J."/>
            <person name="Green P.J."/>
            <person name="Hallab A."/>
            <person name="Hartog M."/>
            <person name="Hua A."/>
            <person name="Humphray S.J."/>
            <person name="Jeong D.H."/>
            <person name="Jing Y."/>
            <person name="Jocker A."/>
            <person name="Kenton S.M."/>
            <person name="Kim D.J."/>
            <person name="Klee K."/>
            <person name="Lai H."/>
            <person name="Lang C."/>
            <person name="Lin S."/>
            <person name="Macmil S.L."/>
            <person name="Magdelenat G."/>
            <person name="Matthews L."/>
            <person name="McCorrison J."/>
            <person name="Monaghan E.L."/>
            <person name="Mun J.H."/>
            <person name="Najar F.Z."/>
            <person name="Nicholson C."/>
            <person name="Noirot C."/>
            <person name="O'Bleness M."/>
            <person name="Paule C.R."/>
            <person name="Poulain J."/>
            <person name="Prion F."/>
            <person name="Qin B."/>
            <person name="Qu C."/>
            <person name="Retzel E.F."/>
            <person name="Riddle C."/>
            <person name="Sallet E."/>
            <person name="Samain S."/>
            <person name="Samson N."/>
            <person name="Sanders I."/>
            <person name="Saurat O."/>
            <person name="Scarpelli C."/>
            <person name="Schiex T."/>
            <person name="Segurens B."/>
            <person name="Severin A.J."/>
            <person name="Sherrier D.J."/>
            <person name="Shi R."/>
            <person name="Sims S."/>
            <person name="Singer S.R."/>
            <person name="Sinharoy S."/>
            <person name="Sterck L."/>
            <person name="Viollet A."/>
            <person name="Wang B.B."/>
            <person name="Wang K."/>
            <person name="Wang M."/>
            <person name="Wang X."/>
            <person name="Warfsmann J."/>
            <person name="Weissenbach J."/>
            <person name="White D.D."/>
            <person name="White J.D."/>
            <person name="Wiley G.B."/>
            <person name="Wincker P."/>
            <person name="Xing Y."/>
            <person name="Yang L."/>
            <person name="Yao Z."/>
            <person name="Ying F."/>
            <person name="Zhai J."/>
            <person name="Zhou L."/>
            <person name="Zuber A."/>
            <person name="Denarie J."/>
            <person name="Dixon R.A."/>
            <person name="May G.D."/>
            <person name="Schwartz D.C."/>
            <person name="Rogers J."/>
            <person name="Quetier F."/>
            <person name="Town C.D."/>
            <person name="Roe B.A."/>
        </authorList>
    </citation>
    <scope>NUCLEOTIDE SEQUENCE [LARGE SCALE GENOMIC DNA]</scope>
    <source>
        <strain evidence="1">A17</strain>
        <strain evidence="2 3">cv. Jemalong A17</strain>
    </source>
</reference>
<dbReference type="PaxDb" id="3880-AES99435"/>
<dbReference type="AlphaFoldDB" id="G7KGV8"/>
<dbReference type="EMBL" id="CM001221">
    <property type="protein sequence ID" value="AES99435.1"/>
    <property type="molecule type" value="Genomic_DNA"/>
</dbReference>
<organism evidence="1 3">
    <name type="scientific">Medicago truncatula</name>
    <name type="common">Barrel medic</name>
    <name type="synonym">Medicago tribuloides</name>
    <dbReference type="NCBI Taxonomy" id="3880"/>
    <lineage>
        <taxon>Eukaryota</taxon>
        <taxon>Viridiplantae</taxon>
        <taxon>Streptophyta</taxon>
        <taxon>Embryophyta</taxon>
        <taxon>Tracheophyta</taxon>
        <taxon>Spermatophyta</taxon>
        <taxon>Magnoliopsida</taxon>
        <taxon>eudicotyledons</taxon>
        <taxon>Gunneridae</taxon>
        <taxon>Pentapetalae</taxon>
        <taxon>rosids</taxon>
        <taxon>fabids</taxon>
        <taxon>Fabales</taxon>
        <taxon>Fabaceae</taxon>
        <taxon>Papilionoideae</taxon>
        <taxon>50 kb inversion clade</taxon>
        <taxon>NPAAA clade</taxon>
        <taxon>Hologalegina</taxon>
        <taxon>IRL clade</taxon>
        <taxon>Trifolieae</taxon>
        <taxon>Medicago</taxon>
    </lineage>
</organism>
<dbReference type="EnsemblPlants" id="AES99435">
    <property type="protein sequence ID" value="AES99435"/>
    <property type="gene ID" value="MTR_5g080790"/>
</dbReference>
<protein>
    <submittedName>
        <fullName evidence="1">40S ribosomal S10-like protein, putative</fullName>
    </submittedName>
</protein>